<dbReference type="CDD" id="cd05233">
    <property type="entry name" value="SDR_c"/>
    <property type="match status" value="1"/>
</dbReference>
<dbReference type="InterPro" id="IPR002347">
    <property type="entry name" value="SDR_fam"/>
</dbReference>
<dbReference type="InterPro" id="IPR036291">
    <property type="entry name" value="NAD(P)-bd_dom_sf"/>
</dbReference>
<dbReference type="Proteomes" id="UP000627838">
    <property type="component" value="Unassembled WGS sequence"/>
</dbReference>
<evidence type="ECO:0000256" key="4">
    <source>
        <dbReference type="SAM" id="MobiDB-lite"/>
    </source>
</evidence>
<accession>A0ABR9JRY8</accession>
<proteinExistence type="inferred from homology"/>
<evidence type="ECO:0000313" key="6">
    <source>
        <dbReference type="Proteomes" id="UP000627838"/>
    </source>
</evidence>
<dbReference type="PANTHER" id="PTHR43391:SF94">
    <property type="entry name" value="OXIDOREDUCTASE-RELATED"/>
    <property type="match status" value="1"/>
</dbReference>
<feature type="region of interest" description="Disordered" evidence="4">
    <location>
        <begin position="229"/>
        <end position="298"/>
    </location>
</feature>
<dbReference type="Gene3D" id="3.40.50.720">
    <property type="entry name" value="NAD(P)-binding Rossmann-like Domain"/>
    <property type="match status" value="1"/>
</dbReference>
<keyword evidence="6" id="KW-1185">Reference proteome</keyword>
<evidence type="ECO:0000313" key="5">
    <source>
        <dbReference type="EMBL" id="MBE1533189.1"/>
    </source>
</evidence>
<name>A0ABR9JRY8_9ACTN</name>
<comment type="caution">
    <text evidence="5">The sequence shown here is derived from an EMBL/GenBank/DDBJ whole genome shotgun (WGS) entry which is preliminary data.</text>
</comment>
<dbReference type="PRINTS" id="PR00080">
    <property type="entry name" value="SDRFAMILY"/>
</dbReference>
<reference evidence="5 6" key="1">
    <citation type="submission" date="2020-10" db="EMBL/GenBank/DDBJ databases">
        <title>Sequencing the genomes of 1000 actinobacteria strains.</title>
        <authorList>
            <person name="Klenk H.-P."/>
        </authorList>
    </citation>
    <scope>NUCLEOTIDE SEQUENCE [LARGE SCALE GENOMIC DNA]</scope>
    <source>
        <strain evidence="5 6">DSM 46744</strain>
    </source>
</reference>
<dbReference type="PRINTS" id="PR00081">
    <property type="entry name" value="GDHRDH"/>
</dbReference>
<organism evidence="5 6">
    <name type="scientific">Actinomadura algeriensis</name>
    <dbReference type="NCBI Taxonomy" id="1679523"/>
    <lineage>
        <taxon>Bacteria</taxon>
        <taxon>Bacillati</taxon>
        <taxon>Actinomycetota</taxon>
        <taxon>Actinomycetes</taxon>
        <taxon>Streptosporangiales</taxon>
        <taxon>Thermomonosporaceae</taxon>
        <taxon>Actinomadura</taxon>
    </lineage>
</organism>
<evidence type="ECO:0000256" key="3">
    <source>
        <dbReference type="RuleBase" id="RU000363"/>
    </source>
</evidence>
<dbReference type="SUPFAM" id="SSF51735">
    <property type="entry name" value="NAD(P)-binding Rossmann-fold domains"/>
    <property type="match status" value="1"/>
</dbReference>
<evidence type="ECO:0000256" key="2">
    <source>
        <dbReference type="ARBA" id="ARBA00023002"/>
    </source>
</evidence>
<keyword evidence="2" id="KW-0560">Oxidoreductase</keyword>
<sequence length="298" mass="30714">MNTSLTDSGASPVAGKTILITGGTSGIGAATARLLLTRGHRVAVTGRDPGRLKTFLDEVGHADRVLGLVADASDWDSTDTAVTSTVERFGSLDAAIANAGGASADHFRTGGGGVIDGGDPQLWAPMVLANVLGPALLAKATLPHLERSRGRLVLIGSVAGIKNSPGNLYSATKWAVVGFAENLRLHATTRGIGVTVVNPGMIDTAFWHGQAPPIAMSPDSVAEADRLRARPAGGRRPQHGDDPSDRPALLTPGAQPAHRCTVLVRHRGLAPPALGAGGRAGSVRWPHDPSGRSLRNLR</sequence>
<gene>
    <name evidence="5" type="ORF">H4W34_003022</name>
</gene>
<dbReference type="PANTHER" id="PTHR43391">
    <property type="entry name" value="RETINOL DEHYDROGENASE-RELATED"/>
    <property type="match status" value="1"/>
</dbReference>
<dbReference type="Pfam" id="PF00106">
    <property type="entry name" value="adh_short"/>
    <property type="match status" value="1"/>
</dbReference>
<dbReference type="EMBL" id="JADBDZ010000001">
    <property type="protein sequence ID" value="MBE1533189.1"/>
    <property type="molecule type" value="Genomic_DNA"/>
</dbReference>
<evidence type="ECO:0000256" key="1">
    <source>
        <dbReference type="ARBA" id="ARBA00006484"/>
    </source>
</evidence>
<dbReference type="RefSeq" id="WP_225961184.1">
    <property type="nucleotide sequence ID" value="NZ_JADBDZ010000001.1"/>
</dbReference>
<protein>
    <submittedName>
        <fullName evidence="5">NAD(P)-dependent dehydrogenase (Short-subunit alcohol dehydrogenase family)</fullName>
    </submittedName>
</protein>
<comment type="similarity">
    <text evidence="1 3">Belongs to the short-chain dehydrogenases/reductases (SDR) family.</text>
</comment>